<keyword evidence="6" id="KW-1185">Reference proteome</keyword>
<comment type="similarity">
    <text evidence="2">Belongs to the pterin-4-alpha-carbinolamine dehydratase family.</text>
</comment>
<name>A0A563W028_9CYAN</name>
<dbReference type="EMBL" id="CAACVJ010000490">
    <property type="protein sequence ID" value="VEP17068.1"/>
    <property type="molecule type" value="Genomic_DNA"/>
</dbReference>
<gene>
    <name evidence="5" type="ORF">H1P_540001</name>
</gene>
<evidence type="ECO:0000256" key="4">
    <source>
        <dbReference type="ARBA" id="ARBA00023239"/>
    </source>
</evidence>
<dbReference type="GO" id="GO:0008124">
    <property type="term" value="F:4-alpha-hydroxytetrahydrobiopterin dehydratase activity"/>
    <property type="evidence" value="ECO:0007669"/>
    <property type="project" value="UniProtKB-EC"/>
</dbReference>
<comment type="catalytic activity">
    <reaction evidence="1">
        <text>(4aS,6R)-4a-hydroxy-L-erythro-5,6,7,8-tetrahydrobiopterin = (6R)-L-erythro-6,7-dihydrobiopterin + H2O</text>
        <dbReference type="Rhea" id="RHEA:11920"/>
        <dbReference type="ChEBI" id="CHEBI:15377"/>
        <dbReference type="ChEBI" id="CHEBI:15642"/>
        <dbReference type="ChEBI" id="CHEBI:43120"/>
        <dbReference type="EC" id="4.2.1.96"/>
    </reaction>
</comment>
<evidence type="ECO:0000313" key="5">
    <source>
        <dbReference type="EMBL" id="VEP17068.1"/>
    </source>
</evidence>
<evidence type="ECO:0000313" key="6">
    <source>
        <dbReference type="Proteomes" id="UP000320055"/>
    </source>
</evidence>
<accession>A0A563W028</accession>
<protein>
    <recommendedName>
        <fullName evidence="3">4a-hydroxytetrahydrobiopterin dehydratase</fullName>
        <ecNumber evidence="3">4.2.1.96</ecNumber>
    </recommendedName>
</protein>
<dbReference type="AlphaFoldDB" id="A0A563W028"/>
<organism evidence="5 6">
    <name type="scientific">Hyella patelloides LEGE 07179</name>
    <dbReference type="NCBI Taxonomy" id="945734"/>
    <lineage>
        <taxon>Bacteria</taxon>
        <taxon>Bacillati</taxon>
        <taxon>Cyanobacteriota</taxon>
        <taxon>Cyanophyceae</taxon>
        <taxon>Pleurocapsales</taxon>
        <taxon>Hyellaceae</taxon>
        <taxon>Hyella</taxon>
    </lineage>
</organism>
<dbReference type="PANTHER" id="PTHR42805">
    <property type="entry name" value="PTERIN-4-ALPHA-CARBINOLAMINE DEHYDRATASE-RELATED"/>
    <property type="match status" value="1"/>
</dbReference>
<dbReference type="Proteomes" id="UP000320055">
    <property type="component" value="Unassembled WGS sequence"/>
</dbReference>
<evidence type="ECO:0000256" key="3">
    <source>
        <dbReference type="ARBA" id="ARBA00013252"/>
    </source>
</evidence>
<dbReference type="Gene3D" id="3.30.1360.20">
    <property type="entry name" value="Transcriptional coactivator/pterin dehydratase"/>
    <property type="match status" value="1"/>
</dbReference>
<dbReference type="InterPro" id="IPR050376">
    <property type="entry name" value="Pterin-4-alpha-carb_dehyd"/>
</dbReference>
<evidence type="ECO:0000256" key="2">
    <source>
        <dbReference type="ARBA" id="ARBA00006472"/>
    </source>
</evidence>
<evidence type="ECO:0000256" key="1">
    <source>
        <dbReference type="ARBA" id="ARBA00001554"/>
    </source>
</evidence>
<dbReference type="InterPro" id="IPR001533">
    <property type="entry name" value="Pterin_deHydtase"/>
</dbReference>
<reference evidence="5 6" key="1">
    <citation type="submission" date="2019-01" db="EMBL/GenBank/DDBJ databases">
        <authorList>
            <person name="Brito A."/>
        </authorList>
    </citation>
    <scope>NUCLEOTIDE SEQUENCE [LARGE SCALE GENOMIC DNA]</scope>
    <source>
        <strain evidence="5">1</strain>
    </source>
</reference>
<dbReference type="GO" id="GO:0006729">
    <property type="term" value="P:tetrahydrobiopterin biosynthetic process"/>
    <property type="evidence" value="ECO:0007669"/>
    <property type="project" value="InterPro"/>
</dbReference>
<proteinExistence type="inferred from homology"/>
<dbReference type="PANTHER" id="PTHR42805:SF1">
    <property type="entry name" value="PTERIN-4-ALPHA-CARBINOLAMINE DEHYDRATASE-RELATED"/>
    <property type="match status" value="1"/>
</dbReference>
<keyword evidence="4 5" id="KW-0456">Lyase</keyword>
<dbReference type="InterPro" id="IPR036428">
    <property type="entry name" value="PCD_sf"/>
</dbReference>
<dbReference type="Pfam" id="PF01329">
    <property type="entry name" value="Pterin_4a"/>
    <property type="match status" value="1"/>
</dbReference>
<sequence>MAFTQAVGDIAEQEGHHPLLTTEWGKVTVAWWTHTINGLHQNDFIMAAKTDSLVKRKVN</sequence>
<dbReference type="SUPFAM" id="SSF55248">
    <property type="entry name" value="PCD-like"/>
    <property type="match status" value="1"/>
</dbReference>
<dbReference type="EC" id="4.2.1.96" evidence="3"/>